<dbReference type="InterPro" id="IPR008914">
    <property type="entry name" value="PEBP"/>
</dbReference>
<evidence type="ECO:0000313" key="2">
    <source>
        <dbReference type="Proteomes" id="UP000216885"/>
    </source>
</evidence>
<dbReference type="RefSeq" id="WP_094819791.1">
    <property type="nucleotide sequence ID" value="NZ_NEVO01000002.1"/>
</dbReference>
<proteinExistence type="predicted"/>
<dbReference type="CDD" id="cd00865">
    <property type="entry name" value="PEBP_bact_arch"/>
    <property type="match status" value="1"/>
</dbReference>
<dbReference type="PANTHER" id="PTHR30289:SF1">
    <property type="entry name" value="PEBP (PHOSPHATIDYLETHANOLAMINE-BINDING PROTEIN) FAMILY PROTEIN"/>
    <property type="match status" value="1"/>
</dbReference>
<organism evidence="1 2">
    <name type="scientific">Bordetella genomosp. 4</name>
    <dbReference type="NCBI Taxonomy" id="463044"/>
    <lineage>
        <taxon>Bacteria</taxon>
        <taxon>Pseudomonadati</taxon>
        <taxon>Pseudomonadota</taxon>
        <taxon>Betaproteobacteria</taxon>
        <taxon>Burkholderiales</taxon>
        <taxon>Alcaligenaceae</taxon>
        <taxon>Bordetella</taxon>
    </lineage>
</organism>
<dbReference type="PANTHER" id="PTHR30289">
    <property type="entry name" value="UNCHARACTERIZED PROTEIN YBCL-RELATED"/>
    <property type="match status" value="1"/>
</dbReference>
<evidence type="ECO:0000313" key="1">
    <source>
        <dbReference type="EMBL" id="OZI64819.1"/>
    </source>
</evidence>
<gene>
    <name evidence="1" type="ORF">CAL20_04025</name>
</gene>
<dbReference type="Pfam" id="PF01161">
    <property type="entry name" value="PBP"/>
    <property type="match status" value="1"/>
</dbReference>
<dbReference type="Gene3D" id="3.90.280.10">
    <property type="entry name" value="PEBP-like"/>
    <property type="match status" value="1"/>
</dbReference>
<accession>A0A261USF2</accession>
<reference evidence="1 2" key="1">
    <citation type="submission" date="2017-05" db="EMBL/GenBank/DDBJ databases">
        <title>Complete and WGS of Bordetella genogroups.</title>
        <authorList>
            <person name="Spilker T."/>
            <person name="LiPuma J."/>
        </authorList>
    </citation>
    <scope>NUCLEOTIDE SEQUENCE [LARGE SCALE GENOMIC DNA]</scope>
    <source>
        <strain evidence="1 2">AU9919</strain>
    </source>
</reference>
<comment type="caution">
    <text evidence="1">The sequence shown here is derived from an EMBL/GenBank/DDBJ whole genome shotgun (WGS) entry which is preliminary data.</text>
</comment>
<dbReference type="InterPro" id="IPR005247">
    <property type="entry name" value="YbhB_YbcL/LppC-like"/>
</dbReference>
<name>A0A261USF2_9BORD</name>
<dbReference type="NCBIfam" id="TIGR00481">
    <property type="entry name" value="YbhB/YbcL family Raf kinase inhibitor-like protein"/>
    <property type="match status" value="1"/>
</dbReference>
<dbReference type="OrthoDB" id="9797506at2"/>
<dbReference type="Proteomes" id="UP000216885">
    <property type="component" value="Unassembled WGS sequence"/>
</dbReference>
<dbReference type="InterPro" id="IPR036610">
    <property type="entry name" value="PEBP-like_sf"/>
</dbReference>
<keyword evidence="2" id="KW-1185">Reference proteome</keyword>
<dbReference type="AlphaFoldDB" id="A0A261USF2"/>
<dbReference type="EMBL" id="NEVQ01000003">
    <property type="protein sequence ID" value="OZI64819.1"/>
    <property type="molecule type" value="Genomic_DNA"/>
</dbReference>
<dbReference type="SUPFAM" id="SSF49777">
    <property type="entry name" value="PEBP-like"/>
    <property type="match status" value="1"/>
</dbReference>
<protein>
    <submittedName>
        <fullName evidence="1">Phospholipid-binding protein</fullName>
    </submittedName>
</protein>
<sequence>MKLSSLSFSDNESMPDRYAFGKIDAQSHVILADNFNPQFSWGEVPDGTRSFALICHDPDVPSKPDDVNQEGRTVPASLPRVDFFHWVLIDLDPELREIEEGSFSSGITPRGKGGPLAPNEARQGINDYTSWFAADRDMSGDYFGYDGPCPPWNDELLHRYIFTLYALDVPKLDVHGHFNGNDVLKAMQGHILAQDSLTGVYSLNPDLAPKQIGSTAAT</sequence>